<organism evidence="2 3">
    <name type="scientific">Pleodorina starrii</name>
    <dbReference type="NCBI Taxonomy" id="330485"/>
    <lineage>
        <taxon>Eukaryota</taxon>
        <taxon>Viridiplantae</taxon>
        <taxon>Chlorophyta</taxon>
        <taxon>core chlorophytes</taxon>
        <taxon>Chlorophyceae</taxon>
        <taxon>CS clade</taxon>
        <taxon>Chlamydomonadales</taxon>
        <taxon>Volvocaceae</taxon>
        <taxon>Pleodorina</taxon>
    </lineage>
</organism>
<comment type="caution">
    <text evidence="2">The sequence shown here is derived from an EMBL/GenBank/DDBJ whole genome shotgun (WGS) entry which is preliminary data.</text>
</comment>
<reference evidence="2 3" key="1">
    <citation type="journal article" date="2023" name="Commun. Biol.">
        <title>Reorganization of the ancestral sex-determining regions during the evolution of trioecy in Pleodorina starrii.</title>
        <authorList>
            <person name="Takahashi K."/>
            <person name="Suzuki S."/>
            <person name="Kawai-Toyooka H."/>
            <person name="Yamamoto K."/>
            <person name="Hamaji T."/>
            <person name="Ootsuki R."/>
            <person name="Yamaguchi H."/>
            <person name="Kawachi M."/>
            <person name="Higashiyama T."/>
            <person name="Nozaki H."/>
        </authorList>
    </citation>
    <scope>NUCLEOTIDE SEQUENCE [LARGE SCALE GENOMIC DNA]</scope>
    <source>
        <strain evidence="2 3">NIES-4479</strain>
    </source>
</reference>
<accession>A0A9W6FAI8</accession>
<proteinExistence type="predicted"/>
<gene>
    <name evidence="2" type="primary">PLESTB003610</name>
    <name evidence="2" type="ORF">PLESTB_001905000</name>
</gene>
<sequence length="165" mass="17875">MPFEVFDKRTTPLAKAPSVTIQKRGVISLNKAAHDLIGNAETVELLYERDRQVMAVRSTDDSSPHAYAVRNGSKRGPGQAIISATAFTQHYGIDTTATRRWKPFVEDGMLCVDFTQEGTIITGNRTKATAPAQDAKTSEAAVTAEDIDAVASQEEPTDDDTTDDS</sequence>
<dbReference type="Proteomes" id="UP001165080">
    <property type="component" value="Unassembled WGS sequence"/>
</dbReference>
<evidence type="ECO:0000256" key="1">
    <source>
        <dbReference type="SAM" id="MobiDB-lite"/>
    </source>
</evidence>
<feature type="compositionally biased region" description="Acidic residues" evidence="1">
    <location>
        <begin position="155"/>
        <end position="165"/>
    </location>
</feature>
<evidence type="ECO:0000313" key="3">
    <source>
        <dbReference type="Proteomes" id="UP001165080"/>
    </source>
</evidence>
<keyword evidence="3" id="KW-1185">Reference proteome</keyword>
<dbReference type="AlphaFoldDB" id="A0A9W6FAI8"/>
<name>A0A9W6FAI8_9CHLO</name>
<dbReference type="EMBL" id="BRXU01000066">
    <property type="protein sequence ID" value="GLC62487.1"/>
    <property type="molecule type" value="Genomic_DNA"/>
</dbReference>
<evidence type="ECO:0000313" key="2">
    <source>
        <dbReference type="EMBL" id="GLC62487.1"/>
    </source>
</evidence>
<feature type="region of interest" description="Disordered" evidence="1">
    <location>
        <begin position="125"/>
        <end position="165"/>
    </location>
</feature>
<protein>
    <submittedName>
        <fullName evidence="2">Uncharacterized protein</fullName>
    </submittedName>
</protein>